<evidence type="ECO:0000313" key="2">
    <source>
        <dbReference type="EMBL" id="KAL2279667.1"/>
    </source>
</evidence>
<evidence type="ECO:0000256" key="1">
    <source>
        <dbReference type="SAM" id="MobiDB-lite"/>
    </source>
</evidence>
<keyword evidence="3" id="KW-1185">Reference proteome</keyword>
<proteinExistence type="predicted"/>
<dbReference type="EMBL" id="JBAWTH010000073">
    <property type="protein sequence ID" value="KAL2279667.1"/>
    <property type="molecule type" value="Genomic_DNA"/>
</dbReference>
<reference evidence="2 3" key="1">
    <citation type="submission" date="2024-03" db="EMBL/GenBank/DDBJ databases">
        <title>A high-quality draft genome sequence of Diaporthe vaccinii, a causative agent of upright dieback and viscid rot disease in cranberry plants.</title>
        <authorList>
            <person name="Sarrasin M."/>
            <person name="Lang B.F."/>
            <person name="Burger G."/>
        </authorList>
    </citation>
    <scope>NUCLEOTIDE SEQUENCE [LARGE SCALE GENOMIC DNA]</scope>
    <source>
        <strain evidence="2 3">IS7</strain>
    </source>
</reference>
<evidence type="ECO:0000313" key="3">
    <source>
        <dbReference type="Proteomes" id="UP001600888"/>
    </source>
</evidence>
<organism evidence="2 3">
    <name type="scientific">Diaporthe vaccinii</name>
    <dbReference type="NCBI Taxonomy" id="105482"/>
    <lineage>
        <taxon>Eukaryota</taxon>
        <taxon>Fungi</taxon>
        <taxon>Dikarya</taxon>
        <taxon>Ascomycota</taxon>
        <taxon>Pezizomycotina</taxon>
        <taxon>Sordariomycetes</taxon>
        <taxon>Sordariomycetidae</taxon>
        <taxon>Diaporthales</taxon>
        <taxon>Diaporthaceae</taxon>
        <taxon>Diaporthe</taxon>
        <taxon>Diaporthe eres species complex</taxon>
    </lineage>
</organism>
<accession>A0ABR4EB41</accession>
<name>A0ABR4EB41_9PEZI</name>
<protein>
    <submittedName>
        <fullName evidence="2">Uncharacterized protein</fullName>
    </submittedName>
</protein>
<sequence length="405" mass="44491">MVGQHLNPELTQPNVLVEIDPGPLMGLDQQTQRRCPRNKAEGQVTATKSTTFDASASASTFRPNGLKLIEADGCLAPRIATGGTTTSIEVERDGTKVEVLKRECAANSGEFLTSRRPQAIPCAHCTKSQPQKEEETAFVGMHHLKFMNNGKEQGARQYSMDKTSSLGWSHPEEVRRRTFDEPATAVVPSLLGHATPASEPLTTMRRSLDRGSVTGRPDPLEHPRYLVFPLDQREELVPKCGLEEHSSKSHGNRDTGFVILDKRVAEYPQDSVYGGVPQTTCRCDLPTGDSCSVRPKESRPTGRTVTSDVEPPLPMSWAAGFKTSLSVDTEEFVRELLVWMIHHNMMTSQCGRQSPLRLLDQATKLLLDLVAAAISCVHTLLSSEAKSARVKQCTQEVHCLLDDPG</sequence>
<gene>
    <name evidence="2" type="ORF">FJTKL_13216</name>
</gene>
<feature type="region of interest" description="Disordered" evidence="1">
    <location>
        <begin position="290"/>
        <end position="309"/>
    </location>
</feature>
<comment type="caution">
    <text evidence="2">The sequence shown here is derived from an EMBL/GenBank/DDBJ whole genome shotgun (WGS) entry which is preliminary data.</text>
</comment>
<dbReference type="Proteomes" id="UP001600888">
    <property type="component" value="Unassembled WGS sequence"/>
</dbReference>
<feature type="region of interest" description="Disordered" evidence="1">
    <location>
        <begin position="194"/>
        <end position="220"/>
    </location>
</feature>